<reference evidence="2" key="1">
    <citation type="submission" date="2021-08" db="EMBL/GenBank/DDBJ databases">
        <title>Complete genome sequence of Chryseobacterium sp strain PS-8.</title>
        <authorList>
            <person name="Das S.K."/>
        </authorList>
    </citation>
    <scope>NUCLEOTIDE SEQUENCE</scope>
    <source>
        <strain evidence="2">PS-8</strain>
    </source>
</reference>
<protein>
    <submittedName>
        <fullName evidence="2">SMEK domain-containing protein</fullName>
    </submittedName>
</protein>
<organism evidence="2 3">
    <name type="scientific">Chryseobacterium indicum</name>
    <dbReference type="NCBI Taxonomy" id="2766954"/>
    <lineage>
        <taxon>Bacteria</taxon>
        <taxon>Pseudomonadati</taxon>
        <taxon>Bacteroidota</taxon>
        <taxon>Flavobacteriia</taxon>
        <taxon>Flavobacteriales</taxon>
        <taxon>Weeksellaceae</taxon>
        <taxon>Chryseobacterium group</taxon>
        <taxon>Chryseobacterium</taxon>
    </lineage>
</organism>
<feature type="domain" description="SMEK" evidence="1">
    <location>
        <begin position="9"/>
        <end position="145"/>
    </location>
</feature>
<name>A0ABS9C189_9FLAO</name>
<proteinExistence type="predicted"/>
<gene>
    <name evidence="2" type="ORF">H9Q08_03280</name>
</gene>
<keyword evidence="3" id="KW-1185">Reference proteome</keyword>
<comment type="caution">
    <text evidence="2">The sequence shown here is derived from an EMBL/GenBank/DDBJ whole genome shotgun (WGS) entry which is preliminary data.</text>
</comment>
<accession>A0ABS9C189</accession>
<evidence type="ECO:0000259" key="1">
    <source>
        <dbReference type="Pfam" id="PF21941"/>
    </source>
</evidence>
<sequence length="358" mass="42115">MNREILIKEIIEELSILRYKIESLAELNLYDANVIYEYHIKEILNILYDWKLINSNQNNRNSPAIDLEDVKNSIAVQVTSTSKKVKIQDTLSKFFSNNLDSSFRTLFVFILGNKQKSYSSFKIKDEFTFDPEIHILDLSDIKKRIAFLPTAKVEKIRNILKDDKVKSITASSSTRNNYKKIQATRNMIVKNLVWKSGTIEDATISYYDPSHSIISDDLIIRSIDDRKYPNFDEDHTNEVPSWYKVFSYRIEEYYIEVAYMGVSEIVLNNKDEWNYLARRPEESISKDLKVIKTGIIQRIPFENIVDIEMANDAPIIYVEYKDGKPFTEELPYIRGYYSNEKECQETIYFELEKQNLNL</sequence>
<evidence type="ECO:0000313" key="2">
    <source>
        <dbReference type="EMBL" id="MCF2218320.1"/>
    </source>
</evidence>
<dbReference type="Proteomes" id="UP001430374">
    <property type="component" value="Unassembled WGS sequence"/>
</dbReference>
<dbReference type="RefSeq" id="WP_235130090.1">
    <property type="nucleotide sequence ID" value="NZ_JACSGT010000001.1"/>
</dbReference>
<dbReference type="Pfam" id="PF21941">
    <property type="entry name" value="SMEK_N"/>
    <property type="match status" value="1"/>
</dbReference>
<dbReference type="EMBL" id="JACSGT010000001">
    <property type="protein sequence ID" value="MCF2218320.1"/>
    <property type="molecule type" value="Genomic_DNA"/>
</dbReference>
<dbReference type="InterPro" id="IPR047740">
    <property type="entry name" value="SMEK_dom"/>
</dbReference>
<evidence type="ECO:0000313" key="3">
    <source>
        <dbReference type="Proteomes" id="UP001430374"/>
    </source>
</evidence>
<dbReference type="NCBIfam" id="NF033859">
    <property type="entry name" value="SMEK_N"/>
    <property type="match status" value="1"/>
</dbReference>